<name>A0AAN9LSA0_PHACN</name>
<keyword evidence="3" id="KW-1185">Reference proteome</keyword>
<proteinExistence type="predicted"/>
<evidence type="ECO:0000313" key="3">
    <source>
        <dbReference type="Proteomes" id="UP001374584"/>
    </source>
</evidence>
<dbReference type="GO" id="GO:0000723">
    <property type="term" value="P:telomere maintenance"/>
    <property type="evidence" value="ECO:0007669"/>
    <property type="project" value="TreeGrafter"/>
</dbReference>
<dbReference type="EMBL" id="JAYMYR010000009">
    <property type="protein sequence ID" value="KAK7341395.1"/>
    <property type="molecule type" value="Genomic_DNA"/>
</dbReference>
<feature type="transmembrane region" description="Helical" evidence="1">
    <location>
        <begin position="136"/>
        <end position="158"/>
    </location>
</feature>
<keyword evidence="1" id="KW-0472">Membrane</keyword>
<keyword evidence="1" id="KW-0812">Transmembrane</keyword>
<reference evidence="2 3" key="1">
    <citation type="submission" date="2024-01" db="EMBL/GenBank/DDBJ databases">
        <title>The genomes of 5 underutilized Papilionoideae crops provide insights into root nodulation and disease resistanc.</title>
        <authorList>
            <person name="Jiang F."/>
        </authorList>
    </citation>
    <scope>NUCLEOTIDE SEQUENCE [LARGE SCALE GENOMIC DNA]</scope>
    <source>
        <strain evidence="2">JINMINGXINNONG_FW02</strain>
        <tissue evidence="2">Leaves</tissue>
    </source>
</reference>
<protein>
    <submittedName>
        <fullName evidence="2">Uncharacterized protein</fullName>
    </submittedName>
</protein>
<dbReference type="PANTHER" id="PTHR22928">
    <property type="entry name" value="TELOMERE-ASSOCIATED PROTEIN RIF1"/>
    <property type="match status" value="1"/>
</dbReference>
<evidence type="ECO:0000313" key="2">
    <source>
        <dbReference type="EMBL" id="KAK7341395.1"/>
    </source>
</evidence>
<dbReference type="PANTHER" id="PTHR22928:SF3">
    <property type="entry name" value="TELOMERE-ASSOCIATED PROTEIN RIF1"/>
    <property type="match status" value="1"/>
</dbReference>
<sequence>MSKEIQEIRSLISSDNKSKKSSGYSSLLRFQRHSCINASSLQSLALSAQSIISSIFSDIFDNHDEEIATQALKCLGFMLYHPSIVSVLRVNDANLVLSTLPKLITTTKLKASLMFFLLLISEKASAMRTSLIRLKIVVFLIGLSAFARFSVISTVVAFCLELCLSTNEALTWGLCDCGLERIGFEVELEVDVVNPVVEEV</sequence>
<gene>
    <name evidence="2" type="ORF">VNO80_24324</name>
</gene>
<keyword evidence="1" id="KW-1133">Transmembrane helix</keyword>
<accession>A0AAN9LSA0</accession>
<dbReference type="Proteomes" id="UP001374584">
    <property type="component" value="Unassembled WGS sequence"/>
</dbReference>
<dbReference type="AlphaFoldDB" id="A0AAN9LSA0"/>
<evidence type="ECO:0000256" key="1">
    <source>
        <dbReference type="SAM" id="Phobius"/>
    </source>
</evidence>
<comment type="caution">
    <text evidence="2">The sequence shown here is derived from an EMBL/GenBank/DDBJ whole genome shotgun (WGS) entry which is preliminary data.</text>
</comment>
<dbReference type="GO" id="GO:0005634">
    <property type="term" value="C:nucleus"/>
    <property type="evidence" value="ECO:0007669"/>
    <property type="project" value="TreeGrafter"/>
</dbReference>
<organism evidence="2 3">
    <name type="scientific">Phaseolus coccineus</name>
    <name type="common">Scarlet runner bean</name>
    <name type="synonym">Phaseolus multiflorus</name>
    <dbReference type="NCBI Taxonomy" id="3886"/>
    <lineage>
        <taxon>Eukaryota</taxon>
        <taxon>Viridiplantae</taxon>
        <taxon>Streptophyta</taxon>
        <taxon>Embryophyta</taxon>
        <taxon>Tracheophyta</taxon>
        <taxon>Spermatophyta</taxon>
        <taxon>Magnoliopsida</taxon>
        <taxon>eudicotyledons</taxon>
        <taxon>Gunneridae</taxon>
        <taxon>Pentapetalae</taxon>
        <taxon>rosids</taxon>
        <taxon>fabids</taxon>
        <taxon>Fabales</taxon>
        <taxon>Fabaceae</taxon>
        <taxon>Papilionoideae</taxon>
        <taxon>50 kb inversion clade</taxon>
        <taxon>NPAAA clade</taxon>
        <taxon>indigoferoid/millettioid clade</taxon>
        <taxon>Phaseoleae</taxon>
        <taxon>Phaseolus</taxon>
    </lineage>
</organism>